<dbReference type="STRING" id="1054996.SAMN05444414_105183"/>
<dbReference type="RefSeq" id="WP_073196595.1">
    <property type="nucleotide sequence ID" value="NZ_FRBN01000005.1"/>
</dbReference>
<evidence type="ECO:0000313" key="2">
    <source>
        <dbReference type="Proteomes" id="UP000184191"/>
    </source>
</evidence>
<sequence>MNLSLSTIATKKSLSEFLLLKHSIELFHDCQWCVVADSTTESVLRSLDNVSVVEVFSTDDSKLSHGVTDVTMKSYHYDLMLAKFSATKAALSENGWAVYLDADMLFVNPIDDYVFRLLKDSDVDAVLTPHYTNDKPNEMRVGIFNAGMFGVSNPEFLEKWHEYCIVHRDKSTYFEQQPIEFIYKIFRCLTLPINYNIGWWRFKDGFSDHRFDYISLDEKGGLMFYGLPAINFHFHLMKPLLYPNNGQRLIQNVIDLMSSSSLQSLKSIVEKYEDLKSGM</sequence>
<protein>
    <recommendedName>
        <fullName evidence="3">Nucleotide-diphospho-sugar transferase</fullName>
    </recommendedName>
</protein>
<proteinExistence type="predicted"/>
<dbReference type="SUPFAM" id="SSF53448">
    <property type="entry name" value="Nucleotide-diphospho-sugar transferases"/>
    <property type="match status" value="1"/>
</dbReference>
<keyword evidence="2" id="KW-1185">Reference proteome</keyword>
<accession>A0A1M6Y450</accession>
<dbReference type="Proteomes" id="UP000184191">
    <property type="component" value="Unassembled WGS sequence"/>
</dbReference>
<dbReference type="AlphaFoldDB" id="A0A1M6Y450"/>
<name>A0A1M6Y450_9RHOB</name>
<dbReference type="Gene3D" id="3.90.550.10">
    <property type="entry name" value="Spore Coat Polysaccharide Biosynthesis Protein SpsA, Chain A"/>
    <property type="match status" value="1"/>
</dbReference>
<dbReference type="EMBL" id="FRBN01000005">
    <property type="protein sequence ID" value="SHL12859.1"/>
    <property type="molecule type" value="Genomic_DNA"/>
</dbReference>
<gene>
    <name evidence="1" type="ORF">SAMN05444414_105183</name>
</gene>
<reference evidence="2" key="1">
    <citation type="submission" date="2016-11" db="EMBL/GenBank/DDBJ databases">
        <authorList>
            <person name="Varghese N."/>
            <person name="Submissions S."/>
        </authorList>
    </citation>
    <scope>NUCLEOTIDE SEQUENCE [LARGE SCALE GENOMIC DNA]</scope>
    <source>
        <strain evidence="2">DSM 29327</strain>
    </source>
</reference>
<dbReference type="OrthoDB" id="9787738at2"/>
<evidence type="ECO:0008006" key="3">
    <source>
        <dbReference type="Google" id="ProtNLM"/>
    </source>
</evidence>
<organism evidence="1 2">
    <name type="scientific">Roseovarius marisflavi</name>
    <dbReference type="NCBI Taxonomy" id="1054996"/>
    <lineage>
        <taxon>Bacteria</taxon>
        <taxon>Pseudomonadati</taxon>
        <taxon>Pseudomonadota</taxon>
        <taxon>Alphaproteobacteria</taxon>
        <taxon>Rhodobacterales</taxon>
        <taxon>Roseobacteraceae</taxon>
        <taxon>Roseovarius</taxon>
    </lineage>
</organism>
<dbReference type="InterPro" id="IPR029044">
    <property type="entry name" value="Nucleotide-diphossugar_trans"/>
</dbReference>
<evidence type="ECO:0000313" key="1">
    <source>
        <dbReference type="EMBL" id="SHL12859.1"/>
    </source>
</evidence>